<keyword evidence="2" id="KW-0805">Transcription regulation</keyword>
<keyword evidence="3" id="KW-0238">DNA-binding</keyword>
<dbReference type="GO" id="GO:0043565">
    <property type="term" value="F:sequence-specific DNA binding"/>
    <property type="evidence" value="ECO:0007669"/>
    <property type="project" value="TreeGrafter"/>
</dbReference>
<dbReference type="PROSITE" id="PS50931">
    <property type="entry name" value="HTH_LYSR"/>
    <property type="match status" value="1"/>
</dbReference>
<evidence type="ECO:0000259" key="5">
    <source>
        <dbReference type="PROSITE" id="PS50931"/>
    </source>
</evidence>
<dbReference type="RefSeq" id="WP_066422255.1">
    <property type="nucleotide sequence ID" value="NZ_CP103875.1"/>
</dbReference>
<evidence type="ECO:0000313" key="6">
    <source>
        <dbReference type="EMBL" id="OBX07290.1"/>
    </source>
</evidence>
<evidence type="ECO:0000256" key="4">
    <source>
        <dbReference type="ARBA" id="ARBA00023163"/>
    </source>
</evidence>
<dbReference type="InterPro" id="IPR000847">
    <property type="entry name" value="LysR_HTH_N"/>
</dbReference>
<dbReference type="EMBL" id="JTJU01000073">
    <property type="protein sequence ID" value="OBX07290.1"/>
    <property type="molecule type" value="Genomic_DNA"/>
</dbReference>
<comment type="similarity">
    <text evidence="1">Belongs to the LysR transcriptional regulatory family.</text>
</comment>
<dbReference type="InterPro" id="IPR036388">
    <property type="entry name" value="WH-like_DNA-bd_sf"/>
</dbReference>
<dbReference type="GO" id="GO:0006351">
    <property type="term" value="P:DNA-templated transcription"/>
    <property type="evidence" value="ECO:0007669"/>
    <property type="project" value="TreeGrafter"/>
</dbReference>
<dbReference type="Pfam" id="PF03466">
    <property type="entry name" value="LysR_substrate"/>
    <property type="match status" value="1"/>
</dbReference>
<proteinExistence type="inferred from homology"/>
<organism evidence="6 7">
    <name type="scientific">Gallibacterium salpingitidis</name>
    <dbReference type="NCBI Taxonomy" id="505341"/>
    <lineage>
        <taxon>Bacteria</taxon>
        <taxon>Pseudomonadati</taxon>
        <taxon>Pseudomonadota</taxon>
        <taxon>Gammaproteobacteria</taxon>
        <taxon>Pasteurellales</taxon>
        <taxon>Pasteurellaceae</taxon>
        <taxon>Gallibacterium</taxon>
    </lineage>
</organism>
<comment type="caution">
    <text evidence="6">The sequence shown here is derived from an EMBL/GenBank/DDBJ whole genome shotgun (WGS) entry which is preliminary data.</text>
</comment>
<evidence type="ECO:0000313" key="7">
    <source>
        <dbReference type="Proteomes" id="UP000092527"/>
    </source>
</evidence>
<dbReference type="Proteomes" id="UP000092527">
    <property type="component" value="Unassembled WGS sequence"/>
</dbReference>
<keyword evidence="4" id="KW-0804">Transcription</keyword>
<dbReference type="Pfam" id="PF00126">
    <property type="entry name" value="HTH_1"/>
    <property type="match status" value="1"/>
</dbReference>
<feature type="domain" description="HTH lysR-type" evidence="5">
    <location>
        <begin position="4"/>
        <end position="61"/>
    </location>
</feature>
<dbReference type="InterPro" id="IPR036390">
    <property type="entry name" value="WH_DNA-bd_sf"/>
</dbReference>
<evidence type="ECO:0000256" key="1">
    <source>
        <dbReference type="ARBA" id="ARBA00009437"/>
    </source>
</evidence>
<dbReference type="SUPFAM" id="SSF53850">
    <property type="entry name" value="Periplasmic binding protein-like II"/>
    <property type="match status" value="1"/>
</dbReference>
<accession>A0AB36E001</accession>
<dbReference type="InterPro" id="IPR058163">
    <property type="entry name" value="LysR-type_TF_proteobact-type"/>
</dbReference>
<dbReference type="FunFam" id="1.10.10.10:FF:000001">
    <property type="entry name" value="LysR family transcriptional regulator"/>
    <property type="match status" value="1"/>
</dbReference>
<dbReference type="SUPFAM" id="SSF46785">
    <property type="entry name" value="Winged helix' DNA-binding domain"/>
    <property type="match status" value="1"/>
</dbReference>
<reference evidence="6 7" key="1">
    <citation type="submission" date="2014-11" db="EMBL/GenBank/DDBJ databases">
        <title>Pan-genome of Gallibacterium spp.</title>
        <authorList>
            <person name="Kudirkiene E."/>
            <person name="Bojesen A.M."/>
        </authorList>
    </citation>
    <scope>NUCLEOTIDE SEQUENCE [LARGE SCALE GENOMIC DNA]</scope>
    <source>
        <strain evidence="6 7">18469/18</strain>
    </source>
</reference>
<dbReference type="PANTHER" id="PTHR30537:SF1">
    <property type="entry name" value="HTH-TYPE TRANSCRIPTIONAL REGULATOR PGRR"/>
    <property type="match status" value="1"/>
</dbReference>
<evidence type="ECO:0000256" key="2">
    <source>
        <dbReference type="ARBA" id="ARBA00023015"/>
    </source>
</evidence>
<dbReference type="Gene3D" id="1.10.10.10">
    <property type="entry name" value="Winged helix-like DNA-binding domain superfamily/Winged helix DNA-binding domain"/>
    <property type="match status" value="1"/>
</dbReference>
<dbReference type="PANTHER" id="PTHR30537">
    <property type="entry name" value="HTH-TYPE TRANSCRIPTIONAL REGULATOR"/>
    <property type="match status" value="1"/>
</dbReference>
<dbReference type="AlphaFoldDB" id="A0AB36E001"/>
<name>A0AB36E001_9PAST</name>
<gene>
    <name evidence="6" type="ORF">QV09_11235</name>
</gene>
<dbReference type="Gene3D" id="3.40.190.290">
    <property type="match status" value="1"/>
</dbReference>
<dbReference type="InterPro" id="IPR005119">
    <property type="entry name" value="LysR_subst-bd"/>
</dbReference>
<evidence type="ECO:0000256" key="3">
    <source>
        <dbReference type="ARBA" id="ARBA00023125"/>
    </source>
</evidence>
<sequence>MQKNYYQQLMIFHTIAKTKNISAAARQLEISVAAVSKSLQMLEQHLGLALIQRTTRKLTLTEAGEKLVQQTSTAINQIEDSLNNLQSWANPPAGTVRMTLSQLAFYLVLQPHYAEFCQQYPQIQLELSIDNAVVDIVEQHFDFGIRFGHSIEEGMIAHQLTTPMQEGLFVSKRYAQQYGIPTTLEELSSHPLIGHRFITHNRINPLTVNIQGIEKQIQMKSQLILNDTEMVLDAILQDFGIGRIFDLRYQQLAQRDQLVPVLPQYWRQFPALYLYYFPRQQQLKRAKAVIDFLFLNCQTKCNTLSK</sequence>
<dbReference type="GO" id="GO:0003700">
    <property type="term" value="F:DNA-binding transcription factor activity"/>
    <property type="evidence" value="ECO:0007669"/>
    <property type="project" value="InterPro"/>
</dbReference>
<protein>
    <submittedName>
        <fullName evidence="6">LysR family transcriptional regulator</fullName>
    </submittedName>
</protein>